<dbReference type="GO" id="GO:0043814">
    <property type="term" value="F:phospholactate guanylyltransferase activity"/>
    <property type="evidence" value="ECO:0007669"/>
    <property type="project" value="UniProtKB-EC"/>
</dbReference>
<dbReference type="HAMAP" id="MF_02114">
    <property type="entry name" value="CofC"/>
    <property type="match status" value="1"/>
</dbReference>
<comment type="similarity">
    <text evidence="5">Belongs to the CofC family.</text>
</comment>
<accession>A0A9X9S438</accession>
<evidence type="ECO:0000256" key="5">
    <source>
        <dbReference type="HAMAP-Rule" id="MF_02114"/>
    </source>
</evidence>
<dbReference type="Gene3D" id="3.90.550.10">
    <property type="entry name" value="Spore Coat Polysaccharide Biosynthesis Protein SpsA, Chain A"/>
    <property type="match status" value="1"/>
</dbReference>
<dbReference type="GO" id="GO:0052645">
    <property type="term" value="P:F420-0 metabolic process"/>
    <property type="evidence" value="ECO:0007669"/>
    <property type="project" value="UniProtKB-UniRule"/>
</dbReference>
<proteinExistence type="inferred from homology"/>
<comment type="subunit">
    <text evidence="5">Homodimer.</text>
</comment>
<dbReference type="InterPro" id="IPR002835">
    <property type="entry name" value="CofC"/>
</dbReference>
<dbReference type="GeneID" id="76833446"/>
<keyword evidence="2 5" id="KW-0548">Nucleotidyltransferase</keyword>
<dbReference type="NCBIfam" id="TIGR03552">
    <property type="entry name" value="F420_cofC"/>
    <property type="match status" value="1"/>
</dbReference>
<dbReference type="Proteomes" id="UP001163096">
    <property type="component" value="Chromosome"/>
</dbReference>
<evidence type="ECO:0000313" key="6">
    <source>
        <dbReference type="EMBL" id="WAI01306.1"/>
    </source>
</evidence>
<dbReference type="GO" id="GO:0005525">
    <property type="term" value="F:GTP binding"/>
    <property type="evidence" value="ECO:0007669"/>
    <property type="project" value="UniProtKB-KW"/>
</dbReference>
<dbReference type="InterPro" id="IPR029044">
    <property type="entry name" value="Nucleotide-diphossugar_trans"/>
</dbReference>
<comment type="function">
    <text evidence="5">Guanylyltransferase that catalyzes the activation of (2S)-2-phospholactate (2-PL) as (2S)-lactyl-2-diphospho-5'-guanosine, via the condensation of 2-PL with GTP. It is involved in the biosynthesis of coenzyme F420, a hydride carrier cofactor.</text>
</comment>
<name>A0A9X9S438_METOG</name>
<evidence type="ECO:0000256" key="3">
    <source>
        <dbReference type="ARBA" id="ARBA00022741"/>
    </source>
</evidence>
<dbReference type="SUPFAM" id="SSF53448">
    <property type="entry name" value="Nucleotide-diphospho-sugar transferases"/>
    <property type="match status" value="1"/>
</dbReference>
<dbReference type="RefSeq" id="WP_268186532.1">
    <property type="nucleotide sequence ID" value="NZ_CP113361.1"/>
</dbReference>
<dbReference type="EMBL" id="CP113361">
    <property type="protein sequence ID" value="WAI01306.1"/>
    <property type="molecule type" value="Genomic_DNA"/>
</dbReference>
<sequence>MSESPKIHAIIPFRPINPKTRLSGVMDQEERESFARAMLGDVISVLHTAGCSPCILSTVPFEYGDVTTQIDTRDLNEALNAYLSRQKMPVLIIMSDLPLVTPDAIQRLLSCTADVGIVPGRGGGTNVLYVRKPQEFRVDYYGASFCDHVRIAEDAGLSYEVIDSFFMSTDIDEKEDLVEILIHGMGRSRCFLQEIGIQLSLEHGRVGIQRSAHE</sequence>
<organism evidence="6 7">
    <name type="scientific">Methanogenium organophilum</name>
    <dbReference type="NCBI Taxonomy" id="2199"/>
    <lineage>
        <taxon>Archaea</taxon>
        <taxon>Methanobacteriati</taxon>
        <taxon>Methanobacteriota</taxon>
        <taxon>Stenosarchaea group</taxon>
        <taxon>Methanomicrobia</taxon>
        <taxon>Methanomicrobiales</taxon>
        <taxon>Methanomicrobiaceae</taxon>
        <taxon>Methanogenium</taxon>
    </lineage>
</organism>
<reference evidence="6" key="1">
    <citation type="submission" date="2022-11" db="EMBL/GenBank/DDBJ databases">
        <title>Complete genome sequence of Methanogenium organophilum DSM 3596.</title>
        <authorList>
            <person name="Chen S.-C."/>
            <person name="Lai S.-J."/>
            <person name="You Y.-T."/>
        </authorList>
    </citation>
    <scope>NUCLEOTIDE SEQUENCE</scope>
    <source>
        <strain evidence="6">DSM 3596</strain>
    </source>
</reference>
<dbReference type="PANTHER" id="PTHR40392">
    <property type="entry name" value="2-PHOSPHO-L-LACTATE GUANYLYLTRANSFERASE"/>
    <property type="match status" value="1"/>
</dbReference>
<keyword evidence="3 5" id="KW-0547">Nucleotide-binding</keyword>
<dbReference type="Gene3D" id="6.10.140.50">
    <property type="match status" value="1"/>
</dbReference>
<dbReference type="EC" id="2.7.7.68" evidence="5"/>
<comment type="catalytic activity">
    <reaction evidence="5">
        <text>(2S)-2-phospholactate + GTP + H(+) = (2S)-lactyl-2-diphospho-5'-guanosine + diphosphate</text>
        <dbReference type="Rhea" id="RHEA:63424"/>
        <dbReference type="ChEBI" id="CHEBI:15378"/>
        <dbReference type="ChEBI" id="CHEBI:33019"/>
        <dbReference type="ChEBI" id="CHEBI:37565"/>
        <dbReference type="ChEBI" id="CHEBI:59435"/>
        <dbReference type="ChEBI" id="CHEBI:59906"/>
        <dbReference type="EC" id="2.7.7.68"/>
    </reaction>
</comment>
<evidence type="ECO:0000256" key="2">
    <source>
        <dbReference type="ARBA" id="ARBA00022695"/>
    </source>
</evidence>
<comment type="pathway">
    <text evidence="5">Cofactor biosynthesis; coenzyme F420 biosynthesis.</text>
</comment>
<dbReference type="AlphaFoldDB" id="A0A9X9S438"/>
<dbReference type="Pfam" id="PF01983">
    <property type="entry name" value="CofC"/>
    <property type="match status" value="1"/>
</dbReference>
<keyword evidence="1 5" id="KW-0808">Transferase</keyword>
<dbReference type="KEGG" id="mou:OU421_00050"/>
<protein>
    <recommendedName>
        <fullName evidence="5">2-phospho-L-lactate guanylyltransferase</fullName>
        <shortName evidence="5">LP guanylyltransferase</shortName>
        <ecNumber evidence="5">2.7.7.68</ecNumber>
    </recommendedName>
</protein>
<keyword evidence="4 5" id="KW-0342">GTP-binding</keyword>
<gene>
    <name evidence="5 6" type="primary">cofC</name>
    <name evidence="6" type="ORF">OU421_00050</name>
</gene>
<keyword evidence="7" id="KW-1185">Reference proteome</keyword>
<evidence type="ECO:0000313" key="7">
    <source>
        <dbReference type="Proteomes" id="UP001163096"/>
    </source>
</evidence>
<dbReference type="PANTHER" id="PTHR40392:SF1">
    <property type="entry name" value="2-PHOSPHO-L-LACTATE GUANYLYLTRANSFERASE"/>
    <property type="match status" value="1"/>
</dbReference>
<evidence type="ECO:0000256" key="1">
    <source>
        <dbReference type="ARBA" id="ARBA00022679"/>
    </source>
</evidence>
<evidence type="ECO:0000256" key="4">
    <source>
        <dbReference type="ARBA" id="ARBA00023134"/>
    </source>
</evidence>